<gene>
    <name evidence="7" type="ORF">CEK71_03405</name>
</gene>
<accession>A0A1Z4BV63</accession>
<dbReference type="OrthoDB" id="9770329at2"/>
<evidence type="ECO:0000256" key="3">
    <source>
        <dbReference type="ARBA" id="ARBA00022989"/>
    </source>
</evidence>
<evidence type="ECO:0000313" key="7">
    <source>
        <dbReference type="EMBL" id="ASF45186.1"/>
    </source>
</evidence>
<keyword evidence="2 5" id="KW-0812">Transmembrane</keyword>
<comment type="subcellular location">
    <subcellularLocation>
        <location evidence="1">Membrane</location>
    </subcellularLocation>
</comment>
<organism evidence="7 8">
    <name type="scientific">Methylovulum psychrotolerans</name>
    <dbReference type="NCBI Taxonomy" id="1704499"/>
    <lineage>
        <taxon>Bacteria</taxon>
        <taxon>Pseudomonadati</taxon>
        <taxon>Pseudomonadota</taxon>
        <taxon>Gammaproteobacteria</taxon>
        <taxon>Methylococcales</taxon>
        <taxon>Methylococcaceae</taxon>
        <taxon>Methylovulum</taxon>
    </lineage>
</organism>
<dbReference type="AlphaFoldDB" id="A0A1Z4BV63"/>
<dbReference type="EMBL" id="CP022129">
    <property type="protein sequence ID" value="ASF45186.1"/>
    <property type="molecule type" value="Genomic_DNA"/>
</dbReference>
<evidence type="ECO:0000256" key="4">
    <source>
        <dbReference type="ARBA" id="ARBA00023136"/>
    </source>
</evidence>
<keyword evidence="3 5" id="KW-1133">Transmembrane helix</keyword>
<name>A0A1Z4BV63_9GAMM</name>
<dbReference type="InterPro" id="IPR050307">
    <property type="entry name" value="Sterol_Desaturase_Related"/>
</dbReference>
<reference evidence="7 8" key="1">
    <citation type="submission" date="2017-06" db="EMBL/GenBank/DDBJ databases">
        <title>Genome Sequencing of the methanotroph Methylovulum psychrotolerants str. HV10-M2 isolated from a high-altitude environment.</title>
        <authorList>
            <person name="Mateos-Rivera A."/>
        </authorList>
    </citation>
    <scope>NUCLEOTIDE SEQUENCE [LARGE SCALE GENOMIC DNA]</scope>
    <source>
        <strain evidence="7 8">HV10_M2</strain>
    </source>
</reference>
<proteinExistence type="predicted"/>
<sequence length="261" mass="28983">MDALMRLAIAAGIFGLMVGLEALLPKRPVPDRLRRWPINLGLAALNMAVLRVSVGGLAYSAALYAQAAGLGLLQVVPLGQGWAVAASVLLLDCAIYWQHVASHRYPLLWRLHQVHHSDLLVDATTAVRFHPLEILLSMLYKSLCIILIGAEPLAVVAFEVLLNGAATFNHSNIQLPDGLERRLRWWLITPDLHRIHHSVLIAETNSNYGFAIPLWDKLFKTYKSHSQQPQATMPIGLAAHRNPQALGFLRLLQWPVRPLPD</sequence>
<dbReference type="KEGG" id="mpsy:CEK71_03405"/>
<keyword evidence="4 5" id="KW-0472">Membrane</keyword>
<dbReference type="Proteomes" id="UP000197019">
    <property type="component" value="Chromosome"/>
</dbReference>
<dbReference type="Pfam" id="PF04116">
    <property type="entry name" value="FA_hydroxylase"/>
    <property type="match status" value="1"/>
</dbReference>
<dbReference type="PANTHER" id="PTHR11863">
    <property type="entry name" value="STEROL DESATURASE"/>
    <property type="match status" value="1"/>
</dbReference>
<feature type="transmembrane region" description="Helical" evidence="5">
    <location>
        <begin position="6"/>
        <end position="24"/>
    </location>
</feature>
<evidence type="ECO:0000313" key="8">
    <source>
        <dbReference type="Proteomes" id="UP000197019"/>
    </source>
</evidence>
<dbReference type="GO" id="GO:0016020">
    <property type="term" value="C:membrane"/>
    <property type="evidence" value="ECO:0007669"/>
    <property type="project" value="UniProtKB-SubCell"/>
</dbReference>
<evidence type="ECO:0000256" key="1">
    <source>
        <dbReference type="ARBA" id="ARBA00004370"/>
    </source>
</evidence>
<feature type="domain" description="Fatty acid hydroxylase" evidence="6">
    <location>
        <begin position="85"/>
        <end position="221"/>
    </location>
</feature>
<dbReference type="GO" id="GO:0008610">
    <property type="term" value="P:lipid biosynthetic process"/>
    <property type="evidence" value="ECO:0007669"/>
    <property type="project" value="InterPro"/>
</dbReference>
<evidence type="ECO:0000259" key="6">
    <source>
        <dbReference type="Pfam" id="PF04116"/>
    </source>
</evidence>
<dbReference type="RefSeq" id="WP_088618069.1">
    <property type="nucleotide sequence ID" value="NZ_CP022129.1"/>
</dbReference>
<dbReference type="InterPro" id="IPR006694">
    <property type="entry name" value="Fatty_acid_hydroxylase"/>
</dbReference>
<dbReference type="GO" id="GO:0016491">
    <property type="term" value="F:oxidoreductase activity"/>
    <property type="evidence" value="ECO:0007669"/>
    <property type="project" value="InterPro"/>
</dbReference>
<evidence type="ECO:0000256" key="2">
    <source>
        <dbReference type="ARBA" id="ARBA00022692"/>
    </source>
</evidence>
<dbReference type="GO" id="GO:0005506">
    <property type="term" value="F:iron ion binding"/>
    <property type="evidence" value="ECO:0007669"/>
    <property type="project" value="InterPro"/>
</dbReference>
<protein>
    <submittedName>
        <fullName evidence="7">Sterol desaturase</fullName>
    </submittedName>
</protein>
<keyword evidence="8" id="KW-1185">Reference proteome</keyword>
<evidence type="ECO:0000256" key="5">
    <source>
        <dbReference type="SAM" id="Phobius"/>
    </source>
</evidence>